<evidence type="ECO:0000256" key="7">
    <source>
        <dbReference type="ARBA" id="ARBA00022989"/>
    </source>
</evidence>
<dbReference type="InterPro" id="IPR025966">
    <property type="entry name" value="OppC_N"/>
</dbReference>
<comment type="caution">
    <text evidence="11">The sequence shown here is derived from an EMBL/GenBank/DDBJ whole genome shotgun (WGS) entry which is preliminary data.</text>
</comment>
<feature type="transmembrane region" description="Helical" evidence="9">
    <location>
        <begin position="150"/>
        <end position="168"/>
    </location>
</feature>
<dbReference type="GO" id="GO:0055085">
    <property type="term" value="P:transmembrane transport"/>
    <property type="evidence" value="ECO:0007669"/>
    <property type="project" value="InterPro"/>
</dbReference>
<feature type="transmembrane region" description="Helical" evidence="9">
    <location>
        <begin position="26"/>
        <end position="47"/>
    </location>
</feature>
<evidence type="ECO:0000256" key="3">
    <source>
        <dbReference type="ARBA" id="ARBA00022475"/>
    </source>
</evidence>
<feature type="transmembrane region" description="Helical" evidence="9">
    <location>
        <begin position="90"/>
        <end position="114"/>
    </location>
</feature>
<dbReference type="GO" id="GO:0015833">
    <property type="term" value="P:peptide transport"/>
    <property type="evidence" value="ECO:0007669"/>
    <property type="project" value="UniProtKB-KW"/>
</dbReference>
<dbReference type="GO" id="GO:0015031">
    <property type="term" value="P:protein transport"/>
    <property type="evidence" value="ECO:0007669"/>
    <property type="project" value="UniProtKB-KW"/>
</dbReference>
<evidence type="ECO:0000256" key="8">
    <source>
        <dbReference type="ARBA" id="ARBA00023136"/>
    </source>
</evidence>
<dbReference type="AlphaFoldDB" id="A0A967EV21"/>
<evidence type="ECO:0000256" key="6">
    <source>
        <dbReference type="ARBA" id="ARBA00022927"/>
    </source>
</evidence>
<evidence type="ECO:0000313" key="12">
    <source>
        <dbReference type="Proteomes" id="UP000761264"/>
    </source>
</evidence>
<dbReference type="Proteomes" id="UP000761264">
    <property type="component" value="Unassembled WGS sequence"/>
</dbReference>
<feature type="transmembrane region" description="Helical" evidence="9">
    <location>
        <begin position="256"/>
        <end position="275"/>
    </location>
</feature>
<accession>A0A967EV21</accession>
<keyword evidence="8 9" id="KW-0472">Membrane</keyword>
<keyword evidence="4 9" id="KW-0812">Transmembrane</keyword>
<dbReference type="EMBL" id="JAAQPH010000003">
    <property type="protein sequence ID" value="NIA67877.1"/>
    <property type="molecule type" value="Genomic_DNA"/>
</dbReference>
<evidence type="ECO:0000256" key="1">
    <source>
        <dbReference type="ARBA" id="ARBA00004651"/>
    </source>
</evidence>
<dbReference type="Pfam" id="PF12911">
    <property type="entry name" value="OppC_N"/>
    <property type="match status" value="1"/>
</dbReference>
<dbReference type="RefSeq" id="WP_167221892.1">
    <property type="nucleotide sequence ID" value="NZ_JAAQPH010000003.1"/>
</dbReference>
<evidence type="ECO:0000256" key="2">
    <source>
        <dbReference type="ARBA" id="ARBA00022448"/>
    </source>
</evidence>
<dbReference type="GO" id="GO:0005886">
    <property type="term" value="C:plasma membrane"/>
    <property type="evidence" value="ECO:0007669"/>
    <property type="project" value="UniProtKB-SubCell"/>
</dbReference>
<evidence type="ECO:0000256" key="9">
    <source>
        <dbReference type="RuleBase" id="RU363032"/>
    </source>
</evidence>
<keyword evidence="7 9" id="KW-1133">Transmembrane helix</keyword>
<evidence type="ECO:0000313" key="11">
    <source>
        <dbReference type="EMBL" id="NIA67877.1"/>
    </source>
</evidence>
<dbReference type="PROSITE" id="PS50928">
    <property type="entry name" value="ABC_TM1"/>
    <property type="match status" value="1"/>
</dbReference>
<gene>
    <name evidence="11" type="ORF">HBA54_04665</name>
</gene>
<sequence>MAGESASGPERPQSEFIIRFRRNRNAMIGSIIVALVVAAALLAPWIVPYDVEKVNMLTVWEPPGEDFWFGADALGRDVFSRVIVGARVSLLVAVSVLAITLTVGTILGMCAAYFGGWVDTVIMRTVDIIFAFPELIFAILIAAMLGPGKLTVIIALSIVWWPGIARLTRSLVLSLKSELFVEAAIASGTPVHRIMRRHFLPNIIAPLIVRASIGVGFIIMAEATLSFLGIGVQEPEPTWGGMIRDGLSQLRTDPHLALYASLALGITMVGFNLLGDGLRDILDPRVRDR</sequence>
<evidence type="ECO:0000256" key="4">
    <source>
        <dbReference type="ARBA" id="ARBA00022692"/>
    </source>
</evidence>
<dbReference type="CDD" id="cd06261">
    <property type="entry name" value="TM_PBP2"/>
    <property type="match status" value="1"/>
</dbReference>
<keyword evidence="6" id="KW-0653">Protein transport</keyword>
<dbReference type="InterPro" id="IPR050366">
    <property type="entry name" value="BP-dependent_transpt_permease"/>
</dbReference>
<protein>
    <submittedName>
        <fullName evidence="11">ABC transporter permease</fullName>
    </submittedName>
</protein>
<dbReference type="PANTHER" id="PTHR43386:SF1">
    <property type="entry name" value="D,D-DIPEPTIDE TRANSPORT SYSTEM PERMEASE PROTEIN DDPC-RELATED"/>
    <property type="match status" value="1"/>
</dbReference>
<keyword evidence="2 9" id="KW-0813">Transport</keyword>
<dbReference type="InterPro" id="IPR035906">
    <property type="entry name" value="MetI-like_sf"/>
</dbReference>
<dbReference type="InterPro" id="IPR000515">
    <property type="entry name" value="MetI-like"/>
</dbReference>
<evidence type="ECO:0000259" key="10">
    <source>
        <dbReference type="PROSITE" id="PS50928"/>
    </source>
</evidence>
<evidence type="ECO:0000256" key="5">
    <source>
        <dbReference type="ARBA" id="ARBA00022856"/>
    </source>
</evidence>
<keyword evidence="12" id="KW-1185">Reference proteome</keyword>
<dbReference type="Pfam" id="PF00528">
    <property type="entry name" value="BPD_transp_1"/>
    <property type="match status" value="1"/>
</dbReference>
<feature type="domain" description="ABC transmembrane type-1" evidence="10">
    <location>
        <begin position="86"/>
        <end position="275"/>
    </location>
</feature>
<feature type="transmembrane region" description="Helical" evidence="9">
    <location>
        <begin position="203"/>
        <end position="230"/>
    </location>
</feature>
<proteinExistence type="inferred from homology"/>
<name>A0A967EV21_9PROT</name>
<dbReference type="SUPFAM" id="SSF161098">
    <property type="entry name" value="MetI-like"/>
    <property type="match status" value="1"/>
</dbReference>
<comment type="similarity">
    <text evidence="9">Belongs to the binding-protein-dependent transport system permease family.</text>
</comment>
<dbReference type="Gene3D" id="1.10.3720.10">
    <property type="entry name" value="MetI-like"/>
    <property type="match status" value="1"/>
</dbReference>
<organism evidence="11 12">
    <name type="scientific">Pelagibius litoralis</name>
    <dbReference type="NCBI Taxonomy" id="374515"/>
    <lineage>
        <taxon>Bacteria</taxon>
        <taxon>Pseudomonadati</taxon>
        <taxon>Pseudomonadota</taxon>
        <taxon>Alphaproteobacteria</taxon>
        <taxon>Rhodospirillales</taxon>
        <taxon>Rhodovibrionaceae</taxon>
        <taxon>Pelagibius</taxon>
    </lineage>
</organism>
<keyword evidence="5" id="KW-0571">Peptide transport</keyword>
<comment type="subcellular location">
    <subcellularLocation>
        <location evidence="1 9">Cell membrane</location>
        <topology evidence="1 9">Multi-pass membrane protein</topology>
    </subcellularLocation>
</comment>
<reference evidence="11" key="1">
    <citation type="submission" date="2020-03" db="EMBL/GenBank/DDBJ databases">
        <title>Genome of Pelagibius litoralis DSM 21314T.</title>
        <authorList>
            <person name="Wang G."/>
        </authorList>
    </citation>
    <scope>NUCLEOTIDE SEQUENCE</scope>
    <source>
        <strain evidence="11">DSM 21314</strain>
    </source>
</reference>
<keyword evidence="3" id="KW-1003">Cell membrane</keyword>
<feature type="transmembrane region" description="Helical" evidence="9">
    <location>
        <begin position="126"/>
        <end position="144"/>
    </location>
</feature>
<dbReference type="PANTHER" id="PTHR43386">
    <property type="entry name" value="OLIGOPEPTIDE TRANSPORT SYSTEM PERMEASE PROTEIN APPC"/>
    <property type="match status" value="1"/>
</dbReference>